<evidence type="ECO:0000313" key="3">
    <source>
        <dbReference type="Proteomes" id="UP001139411"/>
    </source>
</evidence>
<dbReference type="Proteomes" id="UP001139411">
    <property type="component" value="Unassembled WGS sequence"/>
</dbReference>
<proteinExistence type="predicted"/>
<dbReference type="Pfam" id="PF10043">
    <property type="entry name" value="DUF2279"/>
    <property type="match status" value="1"/>
</dbReference>
<keyword evidence="1" id="KW-0732">Signal</keyword>
<accession>A0A9X1TUV6</accession>
<feature type="signal peptide" evidence="1">
    <location>
        <begin position="1"/>
        <end position="27"/>
    </location>
</feature>
<dbReference type="AlphaFoldDB" id="A0A9X1TUV6"/>
<dbReference type="EMBL" id="JAKFFV010000012">
    <property type="protein sequence ID" value="MCF2500620.1"/>
    <property type="molecule type" value="Genomic_DNA"/>
</dbReference>
<name>A0A9X1TUV6_9BACT</name>
<dbReference type="RefSeq" id="WP_235178931.1">
    <property type="nucleotide sequence ID" value="NZ_JAKFFV010000012.1"/>
</dbReference>
<protein>
    <submittedName>
        <fullName evidence="2">YfiM family protein</fullName>
    </submittedName>
</protein>
<sequence length="326" mass="37151">MADIKRRFLSCFLLLILAICLSHSVSAQTDSLQKGNWQTDSSRIDTLKTVAKDSVPADVRPNYRMLRGIFAAQSALYLGTIYGLSKSWYKNPLTKFTFKDDTGEWLQMDKMGHVYTSYQIARHTAELYRKTGISKRQMLVYGAISGIIFQTPIEILDGFSPDYGFSPGDMVGNIAGSVIYLGQIALWDEVRIQPKFSFHYTSLARVRPELLGSTRSESWLKDYNGQTYWFSGSPGTFFKNSGWPAWLCLSIGYGIHDMVSAEKEKSIERGYRPYRQYYLSLDINLTKIKTKSKFVRTIGFFANSIKIPAPALQFSKKGIDFKPFYF</sequence>
<feature type="chain" id="PRO_5040843458" evidence="1">
    <location>
        <begin position="28"/>
        <end position="326"/>
    </location>
</feature>
<organism evidence="2 3">
    <name type="scientific">Dyadobacter chenhuakuii</name>
    <dbReference type="NCBI Taxonomy" id="2909339"/>
    <lineage>
        <taxon>Bacteria</taxon>
        <taxon>Pseudomonadati</taxon>
        <taxon>Bacteroidota</taxon>
        <taxon>Cytophagia</taxon>
        <taxon>Cytophagales</taxon>
        <taxon>Spirosomataceae</taxon>
        <taxon>Dyadobacter</taxon>
    </lineage>
</organism>
<reference evidence="2" key="1">
    <citation type="submission" date="2022-01" db="EMBL/GenBank/DDBJ databases">
        <title>Novel species in genus Dyadobacter.</title>
        <authorList>
            <person name="Ma C."/>
        </authorList>
    </citation>
    <scope>NUCLEOTIDE SEQUENCE</scope>
    <source>
        <strain evidence="2">CY357</strain>
    </source>
</reference>
<comment type="caution">
    <text evidence="2">The sequence shown here is derived from an EMBL/GenBank/DDBJ whole genome shotgun (WGS) entry which is preliminary data.</text>
</comment>
<gene>
    <name evidence="2" type="ORF">L0661_20035</name>
</gene>
<dbReference type="InterPro" id="IPR018736">
    <property type="entry name" value="DUF2279_periplasmic_lipo"/>
</dbReference>
<evidence type="ECO:0000313" key="2">
    <source>
        <dbReference type="EMBL" id="MCF2500620.1"/>
    </source>
</evidence>
<evidence type="ECO:0000256" key="1">
    <source>
        <dbReference type="SAM" id="SignalP"/>
    </source>
</evidence>